<reference evidence="1 2" key="1">
    <citation type="journal article" date="2023" name="Arcadia Sci">
        <title>De novo assembly of a long-read Amblyomma americanum tick genome.</title>
        <authorList>
            <person name="Chou S."/>
            <person name="Poskanzer K.E."/>
            <person name="Rollins M."/>
            <person name="Thuy-Boun P.S."/>
        </authorList>
    </citation>
    <scope>NUCLEOTIDE SEQUENCE [LARGE SCALE GENOMIC DNA]</scope>
    <source>
        <strain evidence="1">F_SG_1</strain>
        <tissue evidence="1">Salivary glands</tissue>
    </source>
</reference>
<keyword evidence="2" id="KW-1185">Reference proteome</keyword>
<dbReference type="Proteomes" id="UP001321473">
    <property type="component" value="Unassembled WGS sequence"/>
</dbReference>
<dbReference type="AlphaFoldDB" id="A0AAQ4FIK1"/>
<comment type="caution">
    <text evidence="1">The sequence shown here is derived from an EMBL/GenBank/DDBJ whole genome shotgun (WGS) entry which is preliminary data.</text>
</comment>
<name>A0AAQ4FIK1_AMBAM</name>
<dbReference type="PANTHER" id="PTHR46888:SF1">
    <property type="entry name" value="RIBONUCLEASE H"/>
    <property type="match status" value="1"/>
</dbReference>
<evidence type="ECO:0000313" key="1">
    <source>
        <dbReference type="EMBL" id="KAK8787144.1"/>
    </source>
</evidence>
<dbReference type="PANTHER" id="PTHR46888">
    <property type="entry name" value="ZINC KNUCKLE DOMAINCONTAINING PROTEIN-RELATED"/>
    <property type="match status" value="1"/>
</dbReference>
<proteinExistence type="predicted"/>
<gene>
    <name evidence="1" type="ORF">V5799_023077</name>
</gene>
<protein>
    <submittedName>
        <fullName evidence="1">Uncharacterized protein</fullName>
    </submittedName>
</protein>
<organism evidence="1 2">
    <name type="scientific">Amblyomma americanum</name>
    <name type="common">Lone star tick</name>
    <dbReference type="NCBI Taxonomy" id="6943"/>
    <lineage>
        <taxon>Eukaryota</taxon>
        <taxon>Metazoa</taxon>
        <taxon>Ecdysozoa</taxon>
        <taxon>Arthropoda</taxon>
        <taxon>Chelicerata</taxon>
        <taxon>Arachnida</taxon>
        <taxon>Acari</taxon>
        <taxon>Parasitiformes</taxon>
        <taxon>Ixodida</taxon>
        <taxon>Ixodoidea</taxon>
        <taxon>Ixodidae</taxon>
        <taxon>Amblyomminae</taxon>
        <taxon>Amblyomma</taxon>
    </lineage>
</organism>
<accession>A0AAQ4FIK1</accession>
<dbReference type="EMBL" id="JARKHS020002060">
    <property type="protein sequence ID" value="KAK8787144.1"/>
    <property type="molecule type" value="Genomic_DNA"/>
</dbReference>
<evidence type="ECO:0000313" key="2">
    <source>
        <dbReference type="Proteomes" id="UP001321473"/>
    </source>
</evidence>
<sequence>MRRLEMDLELRKTTALIERERARQLELQAGSPQGSLAGERQTREEPLAYFVKRLKSFLIPIPIVPEVPVWLEGIESILRSYKLPDEVKSDLLLPLESGRISHLFSKLSTEQLESYDRVKKTILSELRLSPGDYLRPARNETWLHFASRIESYHAVCM</sequence>